<feature type="compositionally biased region" description="Polar residues" evidence="2">
    <location>
        <begin position="560"/>
        <end position="583"/>
    </location>
</feature>
<feature type="coiled-coil region" evidence="1">
    <location>
        <begin position="589"/>
        <end position="862"/>
    </location>
</feature>
<evidence type="ECO:0008006" key="5">
    <source>
        <dbReference type="Google" id="ProtNLM"/>
    </source>
</evidence>
<feature type="compositionally biased region" description="Polar residues" evidence="2">
    <location>
        <begin position="516"/>
        <end position="539"/>
    </location>
</feature>
<reference evidence="3 4" key="1">
    <citation type="submission" date="2024-04" db="EMBL/GenBank/DDBJ databases">
        <title>Tritrichomonas musculus Genome.</title>
        <authorList>
            <person name="Alves-Ferreira E."/>
            <person name="Grigg M."/>
            <person name="Lorenzi H."/>
            <person name="Galac M."/>
        </authorList>
    </citation>
    <scope>NUCLEOTIDE SEQUENCE [LARGE SCALE GENOMIC DNA]</scope>
    <source>
        <strain evidence="3 4">EAF2021</strain>
    </source>
</reference>
<feature type="region of interest" description="Disordered" evidence="2">
    <location>
        <begin position="498"/>
        <end position="588"/>
    </location>
</feature>
<feature type="region of interest" description="Disordered" evidence="2">
    <location>
        <begin position="1067"/>
        <end position="1091"/>
    </location>
</feature>
<evidence type="ECO:0000256" key="2">
    <source>
        <dbReference type="SAM" id="MobiDB-lite"/>
    </source>
</evidence>
<evidence type="ECO:0000256" key="1">
    <source>
        <dbReference type="SAM" id="Coils"/>
    </source>
</evidence>
<sequence>MTNNSSSSISQTLASIAKHQSFTSLSKFLQNYDLQEQDLEIGQNEFNDLCNHIKSLRGACESAISKLDSNNPLSVVLELLLNAYTFQFNQSEILNEKLIDENEQLKSSPTASNRDVEQLLNEISDLKSQLTKAKVTISNYESEEDAREQAINNVIQSVADAFNLPAYPENSDQLIDDLRNLIDENQGTIKNIVKTFDLPQNTTTKDIIYHLNEKMNGLNSSSLTEKLREQLLNQTNELAEAKKEIERLQKGLPLEPKQEKAPPVNEHKNQNKDQNNKQNIPTEKQILACFEDIPLNSSEIPAIIQSNSPLLDKLKQIASALSLSAFSNESLQDEKNMLISVVSAQYKFIKSLADSEKVYANIYASTENPYDEVRQTLLAETESVHLFLQQHAIGIVEDSCLFEELLKREDSDILDNVQKYLEAYARPSSLESEELFIMLLQAISAADVLRKYSSQLQIFNRQHEKDFKQMKSYSEQLEKSIDALNNSSLFMDRTATIEDNNNNNANTNNNNNNENLTKTSVSTIAPGSTATTPKPSSRQTPKSTAKTTPKSATKPAENATPKTTPNSNQSNFAEDSAATNSTTKDNDYIKNLKKQINDLRKSNNDLKDEKEQIKKQTHSDLLKVQEQIDKMKDAYNRKLSQKNKDIQKLSTALKDSTQRIKELREENNDLQQRVEKVRTRSVPDDSGSKLLIQDIQEQFEGTKKDYENVISQMKKEIKDYKEQKQKEFDAAIGEKEKQIEDLQEQLDQSMNNTNKIKKRTQKLEQDLQNANKKIQQLKKSEDDSLTQAETLGKKFHEIHDDFTKLEQDNEKLRNEIESSKDVHKRDKELFKTKYEHKISEMKINHQADLDKLTDEKNEEYQKLLLDIAHAFPSYVDLNTPVTRDSISKALQKVKKACQSDTKLQKKREILSNAKKSLKVEKDIEVPGAVITLVKKYDDLLNEAQTLSDGMNAYMQMQDWLNRVYVLCTGGVCQDVTNIEMERCVEEALVSAFGSTIMSRKVAILRAEKKLMMKDVLKVPDKKQKLSLRHLLIISMLILKAKTLSGHSDAKKYTFVNTDMFPIEDANNNNNNGNKYEPTQTAPMSSFIYSVD</sequence>
<feature type="compositionally biased region" description="Polar residues" evidence="2">
    <location>
        <begin position="1076"/>
        <end position="1091"/>
    </location>
</feature>
<evidence type="ECO:0000313" key="3">
    <source>
        <dbReference type="EMBL" id="KAK8884048.1"/>
    </source>
</evidence>
<dbReference type="Proteomes" id="UP001470230">
    <property type="component" value="Unassembled WGS sequence"/>
</dbReference>
<comment type="caution">
    <text evidence="3">The sequence shown here is derived from an EMBL/GenBank/DDBJ whole genome shotgun (WGS) entry which is preliminary data.</text>
</comment>
<feature type="region of interest" description="Disordered" evidence="2">
    <location>
        <begin position="249"/>
        <end position="279"/>
    </location>
</feature>
<evidence type="ECO:0000313" key="4">
    <source>
        <dbReference type="Proteomes" id="UP001470230"/>
    </source>
</evidence>
<name>A0ABR2JYY9_9EUKA</name>
<proteinExistence type="predicted"/>
<dbReference type="EMBL" id="JAPFFF010000008">
    <property type="protein sequence ID" value="KAK8884048.1"/>
    <property type="molecule type" value="Genomic_DNA"/>
</dbReference>
<keyword evidence="1" id="KW-0175">Coiled coil</keyword>
<feature type="coiled-coil region" evidence="1">
    <location>
        <begin position="116"/>
        <end position="143"/>
    </location>
</feature>
<accession>A0ABR2JYY9</accession>
<gene>
    <name evidence="3" type="ORF">M9Y10_043151</name>
</gene>
<protein>
    <recommendedName>
        <fullName evidence="5">Viral A-type inclusion protein</fullName>
    </recommendedName>
</protein>
<feature type="compositionally biased region" description="Low complexity" evidence="2">
    <location>
        <begin position="500"/>
        <end position="515"/>
    </location>
</feature>
<feature type="compositionally biased region" description="Low complexity" evidence="2">
    <location>
        <begin position="540"/>
        <end position="556"/>
    </location>
</feature>
<organism evidence="3 4">
    <name type="scientific">Tritrichomonas musculus</name>
    <dbReference type="NCBI Taxonomy" id="1915356"/>
    <lineage>
        <taxon>Eukaryota</taxon>
        <taxon>Metamonada</taxon>
        <taxon>Parabasalia</taxon>
        <taxon>Tritrichomonadida</taxon>
        <taxon>Tritrichomonadidae</taxon>
        <taxon>Tritrichomonas</taxon>
    </lineage>
</organism>
<feature type="compositionally biased region" description="Basic and acidic residues" evidence="2">
    <location>
        <begin position="256"/>
        <end position="275"/>
    </location>
</feature>
<keyword evidence="4" id="KW-1185">Reference proteome</keyword>